<reference evidence="2" key="1">
    <citation type="submission" date="2023-12" db="EMBL/GenBank/DDBJ databases">
        <title>Genome assembly of Anisodus tanguticus.</title>
        <authorList>
            <person name="Wang Y.-J."/>
        </authorList>
    </citation>
    <scope>NUCLEOTIDE SEQUENCE</scope>
    <source>
        <strain evidence="2">KB-2021</strain>
        <tissue evidence="2">Leaf</tissue>
    </source>
</reference>
<feature type="chain" id="PRO_5042099719" evidence="1">
    <location>
        <begin position="29"/>
        <end position="81"/>
    </location>
</feature>
<dbReference type="AlphaFoldDB" id="A0AAE1SLV6"/>
<organism evidence="2 3">
    <name type="scientific">Anisodus tanguticus</name>
    <dbReference type="NCBI Taxonomy" id="243964"/>
    <lineage>
        <taxon>Eukaryota</taxon>
        <taxon>Viridiplantae</taxon>
        <taxon>Streptophyta</taxon>
        <taxon>Embryophyta</taxon>
        <taxon>Tracheophyta</taxon>
        <taxon>Spermatophyta</taxon>
        <taxon>Magnoliopsida</taxon>
        <taxon>eudicotyledons</taxon>
        <taxon>Gunneridae</taxon>
        <taxon>Pentapetalae</taxon>
        <taxon>asterids</taxon>
        <taxon>lamiids</taxon>
        <taxon>Solanales</taxon>
        <taxon>Solanaceae</taxon>
        <taxon>Solanoideae</taxon>
        <taxon>Hyoscyameae</taxon>
        <taxon>Anisodus</taxon>
    </lineage>
</organism>
<dbReference type="Proteomes" id="UP001291623">
    <property type="component" value="Unassembled WGS sequence"/>
</dbReference>
<accession>A0AAE1SLV6</accession>
<name>A0AAE1SLV6_9SOLA</name>
<sequence length="81" mass="9065">MEKTCLKLIYTMALFIVAIDFLCFKVAAIPGACSTDDDCAYLKIYHCNPFCDWGEVCDCVPYKTYDHGTTNTNLDPNLSPV</sequence>
<evidence type="ECO:0000313" key="2">
    <source>
        <dbReference type="EMBL" id="KAK4372330.1"/>
    </source>
</evidence>
<protein>
    <submittedName>
        <fullName evidence="2">Uncharacterized protein</fullName>
    </submittedName>
</protein>
<gene>
    <name evidence="2" type="ORF">RND71_007714</name>
</gene>
<keyword evidence="1" id="KW-0732">Signal</keyword>
<evidence type="ECO:0000256" key="1">
    <source>
        <dbReference type="SAM" id="SignalP"/>
    </source>
</evidence>
<keyword evidence="3" id="KW-1185">Reference proteome</keyword>
<comment type="caution">
    <text evidence="2">The sequence shown here is derived from an EMBL/GenBank/DDBJ whole genome shotgun (WGS) entry which is preliminary data.</text>
</comment>
<dbReference type="EMBL" id="JAVYJV010000004">
    <property type="protein sequence ID" value="KAK4372330.1"/>
    <property type="molecule type" value="Genomic_DNA"/>
</dbReference>
<evidence type="ECO:0000313" key="3">
    <source>
        <dbReference type="Proteomes" id="UP001291623"/>
    </source>
</evidence>
<feature type="signal peptide" evidence="1">
    <location>
        <begin position="1"/>
        <end position="28"/>
    </location>
</feature>
<proteinExistence type="predicted"/>